<feature type="domain" description="Ancillary SecYEG translocon subunit/Cell division coordinator CpoB TPR" evidence="2">
    <location>
        <begin position="18"/>
        <end position="147"/>
    </location>
</feature>
<dbReference type="AlphaFoldDB" id="A0A975U1Q7"/>
<name>A0A975U1Q7_9PROT</name>
<dbReference type="KEGG" id="elio:KO353_09465"/>
<dbReference type="Proteomes" id="UP000694001">
    <property type="component" value="Chromosome"/>
</dbReference>
<dbReference type="RefSeq" id="WP_218284421.1">
    <property type="nucleotide sequence ID" value="NZ_CP076448.1"/>
</dbReference>
<keyword evidence="1" id="KW-0472">Membrane</keyword>
<organism evidence="3 4">
    <name type="scientific">Elioraea tepida</name>
    <dbReference type="NCBI Taxonomy" id="2843330"/>
    <lineage>
        <taxon>Bacteria</taxon>
        <taxon>Pseudomonadati</taxon>
        <taxon>Pseudomonadota</taxon>
        <taxon>Alphaproteobacteria</taxon>
        <taxon>Acetobacterales</taxon>
        <taxon>Elioraeaceae</taxon>
        <taxon>Elioraea</taxon>
    </lineage>
</organism>
<evidence type="ECO:0000256" key="1">
    <source>
        <dbReference type="SAM" id="Phobius"/>
    </source>
</evidence>
<gene>
    <name evidence="3" type="ORF">KO353_09465</name>
</gene>
<keyword evidence="1" id="KW-1133">Transmembrane helix</keyword>
<dbReference type="Pfam" id="PF09976">
    <property type="entry name" value="TPR_21"/>
    <property type="match status" value="1"/>
</dbReference>
<evidence type="ECO:0000259" key="2">
    <source>
        <dbReference type="Pfam" id="PF09976"/>
    </source>
</evidence>
<keyword evidence="1" id="KW-0812">Transmembrane</keyword>
<accession>A0A975U1Q7</accession>
<dbReference type="EMBL" id="CP076448">
    <property type="protein sequence ID" value="QXM23556.1"/>
    <property type="molecule type" value="Genomic_DNA"/>
</dbReference>
<reference evidence="3" key="1">
    <citation type="submission" date="2021-06" db="EMBL/GenBank/DDBJ databases">
        <title>Elioraea tepida, sp. nov., a moderately thermophilic aerobic anoxygenic phototrophic bacterium isolated from an alkaline siliceous hot spring mat community in Yellowstone National Park, WY, USA.</title>
        <authorList>
            <person name="Saini M.K."/>
            <person name="Yoshida S."/>
            <person name="Sebastian A."/>
            <person name="Hirose S."/>
            <person name="Hara E."/>
            <person name="Tamaki H."/>
            <person name="Soulier N.T."/>
            <person name="Albert I."/>
            <person name="Hanada S."/>
            <person name="Bryant D.A."/>
            <person name="Tank M."/>
        </authorList>
    </citation>
    <scope>NUCLEOTIDE SEQUENCE</scope>
    <source>
        <strain evidence="3">MS-P2</strain>
    </source>
</reference>
<keyword evidence="4" id="KW-1185">Reference proteome</keyword>
<sequence length="219" mass="23524">MTDIFTEVEEDLRRERLKRLWDRYGWAATAVVLAAVLGAAGWQGWRWYEAREAAAAATRYLAAMRAAESQDTAAAIAQFAALHAQAPTGYRLLARLQEAAARARAGERDIAIAMWDQLAVDAATPQPYRDLAALMSVLHQADSGDPAALSARLAPLDRPDGAFRFSARELEAVLAERRGQRERAVAILRGLAEAEDAPAALRARAAETLGALTGAASGS</sequence>
<dbReference type="InterPro" id="IPR018704">
    <property type="entry name" value="SecYEG/CpoB_TPR"/>
</dbReference>
<feature type="transmembrane region" description="Helical" evidence="1">
    <location>
        <begin position="24"/>
        <end position="42"/>
    </location>
</feature>
<evidence type="ECO:0000313" key="3">
    <source>
        <dbReference type="EMBL" id="QXM23556.1"/>
    </source>
</evidence>
<evidence type="ECO:0000313" key="4">
    <source>
        <dbReference type="Proteomes" id="UP000694001"/>
    </source>
</evidence>
<protein>
    <submittedName>
        <fullName evidence="3">Tetratricopeptide repeat protein</fullName>
    </submittedName>
</protein>
<proteinExistence type="predicted"/>